<protein>
    <submittedName>
        <fullName evidence="1">YkgJ family cysteine cluster protein</fullName>
    </submittedName>
</protein>
<dbReference type="InterPro" id="IPR005358">
    <property type="entry name" value="Puta_zinc/iron-chelating_dom"/>
</dbReference>
<dbReference type="EMBL" id="JBHTJW010000004">
    <property type="protein sequence ID" value="MFD0930884.1"/>
    <property type="molecule type" value="Genomic_DNA"/>
</dbReference>
<sequence>MSDHCQSCGACCASFRVSFYWAETDAHPLGTVPAAMTKKVNETYVCMQGTEIKPVRCVALQGQVGQSVGCSIYALRSSTCREFEAGSVVCNDARAKIGLAAI</sequence>
<proteinExistence type="predicted"/>
<reference evidence="2" key="1">
    <citation type="journal article" date="2019" name="Int. J. Syst. Evol. Microbiol.">
        <title>The Global Catalogue of Microorganisms (GCM) 10K type strain sequencing project: providing services to taxonomists for standard genome sequencing and annotation.</title>
        <authorList>
            <consortium name="The Broad Institute Genomics Platform"/>
            <consortium name="The Broad Institute Genome Sequencing Center for Infectious Disease"/>
            <person name="Wu L."/>
            <person name="Ma J."/>
        </authorList>
    </citation>
    <scope>NUCLEOTIDE SEQUENCE [LARGE SCALE GENOMIC DNA]</scope>
    <source>
        <strain evidence="2">CCUG 59685</strain>
    </source>
</reference>
<organism evidence="1 2">
    <name type="scientific">Methylophilus glucosoxydans</name>
    <dbReference type="NCBI Taxonomy" id="752553"/>
    <lineage>
        <taxon>Bacteria</taxon>
        <taxon>Pseudomonadati</taxon>
        <taxon>Pseudomonadota</taxon>
        <taxon>Betaproteobacteria</taxon>
        <taxon>Nitrosomonadales</taxon>
        <taxon>Methylophilaceae</taxon>
        <taxon>Methylophilus</taxon>
    </lineage>
</organism>
<evidence type="ECO:0000313" key="2">
    <source>
        <dbReference type="Proteomes" id="UP001597106"/>
    </source>
</evidence>
<accession>A0ABW3GQF5</accession>
<name>A0ABW3GQF5_9PROT</name>
<evidence type="ECO:0000313" key="1">
    <source>
        <dbReference type="EMBL" id="MFD0930884.1"/>
    </source>
</evidence>
<dbReference type="Proteomes" id="UP001597106">
    <property type="component" value="Unassembled WGS sequence"/>
</dbReference>
<comment type="caution">
    <text evidence="1">The sequence shown here is derived from an EMBL/GenBank/DDBJ whole genome shotgun (WGS) entry which is preliminary data.</text>
</comment>
<dbReference type="RefSeq" id="WP_379077854.1">
    <property type="nucleotide sequence ID" value="NZ_JBHTJW010000004.1"/>
</dbReference>
<gene>
    <name evidence="1" type="ORF">ACFQ1T_13930</name>
</gene>
<dbReference type="Pfam" id="PF03692">
    <property type="entry name" value="CxxCxxCC"/>
    <property type="match status" value="1"/>
</dbReference>
<keyword evidence="2" id="KW-1185">Reference proteome</keyword>